<dbReference type="PANTHER" id="PTHR36925:SF1">
    <property type="entry name" value="COBALT-PRECORRIN-6A REDUCTASE"/>
    <property type="match status" value="1"/>
</dbReference>
<dbReference type="UniPathway" id="UPA00148"/>
<dbReference type="Gene3D" id="3.30.950.10">
    <property type="entry name" value="Methyltransferase, Cobalt-precorrin-4 Transmethylase, Domain 2"/>
    <property type="match status" value="1"/>
</dbReference>
<name>A0A377W0X6_KLEPN</name>
<evidence type="ECO:0000256" key="6">
    <source>
        <dbReference type="ARBA" id="ARBA00023002"/>
    </source>
</evidence>
<dbReference type="NCBIfam" id="TIGR00715">
    <property type="entry name" value="precor6x_red"/>
    <property type="match status" value="1"/>
</dbReference>
<dbReference type="NCBIfam" id="NF005967">
    <property type="entry name" value="PRK08057.1-1"/>
    <property type="match status" value="1"/>
</dbReference>
<dbReference type="InterPro" id="IPR035996">
    <property type="entry name" value="4pyrrol_Methylase_sf"/>
</dbReference>
<evidence type="ECO:0000313" key="9">
    <source>
        <dbReference type="EMBL" id="STT46748.1"/>
    </source>
</evidence>
<dbReference type="InterPro" id="IPR014776">
    <property type="entry name" value="4pyrrole_Mease_sub2"/>
</dbReference>
<evidence type="ECO:0000256" key="3">
    <source>
        <dbReference type="ARBA" id="ARBA00022603"/>
    </source>
</evidence>
<sequence>MCKEIERCQAAIELAQAGHNVALISSGDAGIYGMAGLVLELVNKQQLDIEVRLIPGMTASIAAASLLGAPLMHDFCHISLSDLLTPWPVIEKRIVAAGEADFVICFYNPRSRGREGHLARAFALLAASKSADTPGRRSQIRRTQKAGEMADHPRGDGFCPSGYDQSGDRWQQSDLHRQRPDDHPARLRAVNHGDVLVIGGTSDARAICQQLDAADVRYTLSVATPTGERLAGDIRGQIRCGRMEWQQMAEWLRAQRTRWVIDASHPYAEVVSQNIVRACASVGVLLSRYQRPEQLSDLRHPLLHVVGDLNEACAVARRLGERILLTTGSKDLAAWRAGLAEKTLLARVLPVPEVVQHCSDLGFGVGEIFALCGPFSAEFNAAFYRQCRADVVVTKASGAEGGYQEKVQPCLDAGIPCIVITRPAPLVTGDELLQSQADFTARLTRWLSAT</sequence>
<feature type="domain" description="Tetrapyrrole methylase" evidence="8">
    <location>
        <begin position="7"/>
        <end position="128"/>
    </location>
</feature>
<dbReference type="InterPro" id="IPR014777">
    <property type="entry name" value="4pyrrole_Mease_sub1"/>
</dbReference>
<evidence type="ECO:0000259" key="8">
    <source>
        <dbReference type="Pfam" id="PF00590"/>
    </source>
</evidence>
<evidence type="ECO:0000256" key="1">
    <source>
        <dbReference type="ARBA" id="ARBA00004953"/>
    </source>
</evidence>
<gene>
    <name evidence="9" type="primary">cbiH_2</name>
    <name evidence="9" type="ORF">NCTC9637_01631</name>
</gene>
<feature type="compositionally biased region" description="Basic and acidic residues" evidence="7">
    <location>
        <begin position="174"/>
        <end position="183"/>
    </location>
</feature>
<keyword evidence="5" id="KW-0949">S-adenosyl-L-methionine</keyword>
<keyword evidence="3 9" id="KW-0489">Methyltransferase</keyword>
<organism evidence="9 10">
    <name type="scientific">Klebsiella pneumoniae</name>
    <dbReference type="NCBI Taxonomy" id="573"/>
    <lineage>
        <taxon>Bacteria</taxon>
        <taxon>Pseudomonadati</taxon>
        <taxon>Pseudomonadota</taxon>
        <taxon>Gammaproteobacteria</taxon>
        <taxon>Enterobacterales</taxon>
        <taxon>Enterobacteriaceae</taxon>
        <taxon>Klebsiella/Raoultella group</taxon>
        <taxon>Klebsiella</taxon>
        <taxon>Klebsiella pneumoniae complex</taxon>
    </lineage>
</organism>
<comment type="pathway">
    <text evidence="1">Cofactor biosynthesis; adenosylcobalamin biosynthesis.</text>
</comment>
<dbReference type="GO" id="GO:0016994">
    <property type="term" value="F:precorrin-6A reductase activity"/>
    <property type="evidence" value="ECO:0007669"/>
    <property type="project" value="InterPro"/>
</dbReference>
<dbReference type="InterPro" id="IPR000878">
    <property type="entry name" value="4pyrrol_Mease"/>
</dbReference>
<evidence type="ECO:0000256" key="4">
    <source>
        <dbReference type="ARBA" id="ARBA00022679"/>
    </source>
</evidence>
<evidence type="ECO:0000256" key="2">
    <source>
        <dbReference type="ARBA" id="ARBA00022573"/>
    </source>
</evidence>
<dbReference type="Gene3D" id="3.40.1010.10">
    <property type="entry name" value="Cobalt-precorrin-4 Transmethylase, Domain 1"/>
    <property type="match status" value="1"/>
</dbReference>
<dbReference type="SUPFAM" id="SSF53790">
    <property type="entry name" value="Tetrapyrrole methylase"/>
    <property type="match status" value="1"/>
</dbReference>
<dbReference type="Proteomes" id="UP000255099">
    <property type="component" value="Unassembled WGS sequence"/>
</dbReference>
<accession>A0A377W0X6</accession>
<dbReference type="GO" id="GO:0032259">
    <property type="term" value="P:methylation"/>
    <property type="evidence" value="ECO:0007669"/>
    <property type="project" value="UniProtKB-KW"/>
</dbReference>
<dbReference type="PANTHER" id="PTHR36925">
    <property type="entry name" value="COBALT-PRECORRIN-6A REDUCTASE"/>
    <property type="match status" value="1"/>
</dbReference>
<dbReference type="GO" id="GO:0009236">
    <property type="term" value="P:cobalamin biosynthetic process"/>
    <property type="evidence" value="ECO:0007669"/>
    <property type="project" value="UniProtKB-UniPathway"/>
</dbReference>
<evidence type="ECO:0000256" key="5">
    <source>
        <dbReference type="ARBA" id="ARBA00022691"/>
    </source>
</evidence>
<dbReference type="InterPro" id="IPR003723">
    <property type="entry name" value="Precorrin-6x_reduct"/>
</dbReference>
<dbReference type="CDD" id="cd11646">
    <property type="entry name" value="Precorrin_3B_C17_MT"/>
    <property type="match status" value="1"/>
</dbReference>
<evidence type="ECO:0000256" key="7">
    <source>
        <dbReference type="SAM" id="MobiDB-lite"/>
    </source>
</evidence>
<feature type="region of interest" description="Disordered" evidence="7">
    <location>
        <begin position="133"/>
        <end position="183"/>
    </location>
</feature>
<keyword evidence="4 9" id="KW-0808">Transferase</keyword>
<proteinExistence type="predicted"/>
<keyword evidence="6" id="KW-0560">Oxidoreductase</keyword>
<evidence type="ECO:0000313" key="10">
    <source>
        <dbReference type="Proteomes" id="UP000255099"/>
    </source>
</evidence>
<dbReference type="EC" id="2.1.1.-" evidence="9"/>
<keyword evidence="2" id="KW-0169">Cobalamin biosynthesis</keyword>
<dbReference type="PROSITE" id="PS51014">
    <property type="entry name" value="COBK_CBIJ"/>
    <property type="match status" value="1"/>
</dbReference>
<dbReference type="GO" id="GO:0008168">
    <property type="term" value="F:methyltransferase activity"/>
    <property type="evidence" value="ECO:0007669"/>
    <property type="project" value="UniProtKB-KW"/>
</dbReference>
<reference evidence="9 10" key="1">
    <citation type="submission" date="2018-06" db="EMBL/GenBank/DDBJ databases">
        <authorList>
            <consortium name="Pathogen Informatics"/>
            <person name="Doyle S."/>
        </authorList>
    </citation>
    <scope>NUCLEOTIDE SEQUENCE [LARGE SCALE GENOMIC DNA]</scope>
    <source>
        <strain evidence="9 10">NCTC9637</strain>
    </source>
</reference>
<dbReference type="EMBL" id="UGLB01000003">
    <property type="protein sequence ID" value="STT46748.1"/>
    <property type="molecule type" value="Genomic_DNA"/>
</dbReference>
<dbReference type="Pfam" id="PF00590">
    <property type="entry name" value="TP_methylase"/>
    <property type="match status" value="1"/>
</dbReference>
<protein>
    <submittedName>
        <fullName evidence="9">Cobalt-precorrin-6x reductase</fullName>
        <ecNumber evidence="9">2.1.1.-</ecNumber>
    </submittedName>
</protein>
<dbReference type="Pfam" id="PF02571">
    <property type="entry name" value="CbiJ"/>
    <property type="match status" value="1"/>
</dbReference>
<dbReference type="AlphaFoldDB" id="A0A377W0X6"/>
<dbReference type="InterPro" id="IPR006363">
    <property type="entry name" value="Cbl_synth_CobJ/CibH_dom"/>
</dbReference>